<comment type="caution">
    <text evidence="1">The sequence shown here is derived from an EMBL/GenBank/DDBJ whole genome shotgun (WGS) entry which is preliminary data.</text>
</comment>
<organism evidence="1 2">
    <name type="scientific">Luteolibacter flavescens</name>
    <dbReference type="NCBI Taxonomy" id="1859460"/>
    <lineage>
        <taxon>Bacteria</taxon>
        <taxon>Pseudomonadati</taxon>
        <taxon>Verrucomicrobiota</taxon>
        <taxon>Verrucomicrobiia</taxon>
        <taxon>Verrucomicrobiales</taxon>
        <taxon>Verrucomicrobiaceae</taxon>
        <taxon>Luteolibacter</taxon>
    </lineage>
</organism>
<reference evidence="1 2" key="1">
    <citation type="submission" date="2022-10" db="EMBL/GenBank/DDBJ databases">
        <title>Luteolibacter flavescens strain MCCC 1K03193, whole genome shotgun sequencing project.</title>
        <authorList>
            <person name="Zhao G."/>
            <person name="Shen L."/>
        </authorList>
    </citation>
    <scope>NUCLEOTIDE SEQUENCE [LARGE SCALE GENOMIC DNA]</scope>
    <source>
        <strain evidence="1 2">MCCC 1K03193</strain>
    </source>
</reference>
<gene>
    <name evidence="1" type="ORF">OKA04_23875</name>
</gene>
<sequence>MSVIDSIIHDLRSLPLRKLVEVAGHVHRLSETAQQERAEILRATHGCLTEEDGEIFEQALETSRRTEPRG</sequence>
<proteinExistence type="predicted"/>
<dbReference type="EMBL" id="JAPDDS010000023">
    <property type="protein sequence ID" value="MCW1887798.1"/>
    <property type="molecule type" value="Genomic_DNA"/>
</dbReference>
<accession>A0ABT3FW63</accession>
<dbReference type="RefSeq" id="WP_264503754.1">
    <property type="nucleotide sequence ID" value="NZ_JAPDDS010000023.1"/>
</dbReference>
<keyword evidence="2" id="KW-1185">Reference proteome</keyword>
<dbReference type="Proteomes" id="UP001207930">
    <property type="component" value="Unassembled WGS sequence"/>
</dbReference>
<evidence type="ECO:0000313" key="1">
    <source>
        <dbReference type="EMBL" id="MCW1887798.1"/>
    </source>
</evidence>
<protein>
    <submittedName>
        <fullName evidence="1">Uncharacterized protein</fullName>
    </submittedName>
</protein>
<name>A0ABT3FW63_9BACT</name>
<evidence type="ECO:0000313" key="2">
    <source>
        <dbReference type="Proteomes" id="UP001207930"/>
    </source>
</evidence>